<dbReference type="Proteomes" id="UP000703269">
    <property type="component" value="Unassembled WGS sequence"/>
</dbReference>
<dbReference type="EMBL" id="BPQB01000007">
    <property type="protein sequence ID" value="GJE87822.1"/>
    <property type="molecule type" value="Genomic_DNA"/>
</dbReference>
<proteinExistence type="predicted"/>
<dbReference type="OrthoDB" id="2808047at2759"/>
<name>A0A9P3LBH0_9APHY</name>
<protein>
    <submittedName>
        <fullName evidence="1">Uncharacterized protein</fullName>
    </submittedName>
</protein>
<reference evidence="1 2" key="1">
    <citation type="submission" date="2021-08" db="EMBL/GenBank/DDBJ databases">
        <title>Draft Genome Sequence of Phanerochaete sordida strain YK-624.</title>
        <authorList>
            <person name="Mori T."/>
            <person name="Dohra H."/>
            <person name="Suzuki T."/>
            <person name="Kawagishi H."/>
            <person name="Hirai H."/>
        </authorList>
    </citation>
    <scope>NUCLEOTIDE SEQUENCE [LARGE SCALE GENOMIC DNA]</scope>
    <source>
        <strain evidence="1 2">YK-624</strain>
    </source>
</reference>
<keyword evidence="2" id="KW-1185">Reference proteome</keyword>
<comment type="caution">
    <text evidence="1">The sequence shown here is derived from an EMBL/GenBank/DDBJ whole genome shotgun (WGS) entry which is preliminary data.</text>
</comment>
<evidence type="ECO:0000313" key="1">
    <source>
        <dbReference type="EMBL" id="GJE87822.1"/>
    </source>
</evidence>
<sequence>MPGILNTHPRSASPDLKEEMSLVVGKSLVDPRETVWYFRWREGNGLEGRIHLGWDTMGTLFAREDLGVGLCALADEQSAIALGALGREQRRALKALVHASRAPALPRNVPWMRSWKRNEWYLAILRAGEAQGLFSDAAVHRCYMQALAENWLAKEAICAPPADVFEPDRHAQAGLAGNVFAVEGA</sequence>
<dbReference type="AlphaFoldDB" id="A0A9P3LBH0"/>
<gene>
    <name evidence="1" type="ORF">PsYK624_039050</name>
</gene>
<evidence type="ECO:0000313" key="2">
    <source>
        <dbReference type="Proteomes" id="UP000703269"/>
    </source>
</evidence>
<organism evidence="1 2">
    <name type="scientific">Phanerochaete sordida</name>
    <dbReference type="NCBI Taxonomy" id="48140"/>
    <lineage>
        <taxon>Eukaryota</taxon>
        <taxon>Fungi</taxon>
        <taxon>Dikarya</taxon>
        <taxon>Basidiomycota</taxon>
        <taxon>Agaricomycotina</taxon>
        <taxon>Agaricomycetes</taxon>
        <taxon>Polyporales</taxon>
        <taxon>Phanerochaetaceae</taxon>
        <taxon>Phanerochaete</taxon>
    </lineage>
</organism>
<accession>A0A9P3LBH0</accession>